<evidence type="ECO:0000259" key="8">
    <source>
        <dbReference type="PROSITE" id="PS50893"/>
    </source>
</evidence>
<keyword evidence="6 7" id="KW-0472">Membrane</keyword>
<feature type="transmembrane region" description="Helical" evidence="7">
    <location>
        <begin position="136"/>
        <end position="159"/>
    </location>
</feature>
<keyword evidence="2 7" id="KW-0812">Transmembrane</keyword>
<dbReference type="AlphaFoldDB" id="A0A3M2JQE1"/>
<keyword evidence="4 10" id="KW-0067">ATP-binding</keyword>
<accession>A0A3M2JQE1</accession>
<dbReference type="EMBL" id="RFFI01000025">
    <property type="protein sequence ID" value="RMI12955.1"/>
    <property type="molecule type" value="Genomic_DNA"/>
</dbReference>
<feature type="transmembrane region" description="Helical" evidence="7">
    <location>
        <begin position="165"/>
        <end position="184"/>
    </location>
</feature>
<dbReference type="PANTHER" id="PTHR43394:SF1">
    <property type="entry name" value="ATP-BINDING CASSETTE SUB-FAMILY B MEMBER 10, MITOCHONDRIAL"/>
    <property type="match status" value="1"/>
</dbReference>
<organism evidence="10 11">
    <name type="scientific">Cellulomonas triticagri</name>
    <dbReference type="NCBI Taxonomy" id="2483352"/>
    <lineage>
        <taxon>Bacteria</taxon>
        <taxon>Bacillati</taxon>
        <taxon>Actinomycetota</taxon>
        <taxon>Actinomycetes</taxon>
        <taxon>Micrococcales</taxon>
        <taxon>Cellulomonadaceae</taxon>
        <taxon>Cellulomonas</taxon>
    </lineage>
</organism>
<feature type="transmembrane region" description="Helical" evidence="7">
    <location>
        <begin position="248"/>
        <end position="271"/>
    </location>
</feature>
<dbReference type="SUPFAM" id="SSF90123">
    <property type="entry name" value="ABC transporter transmembrane region"/>
    <property type="match status" value="1"/>
</dbReference>
<evidence type="ECO:0000256" key="2">
    <source>
        <dbReference type="ARBA" id="ARBA00022692"/>
    </source>
</evidence>
<dbReference type="GO" id="GO:0015421">
    <property type="term" value="F:ABC-type oligopeptide transporter activity"/>
    <property type="evidence" value="ECO:0007669"/>
    <property type="project" value="TreeGrafter"/>
</dbReference>
<sequence length="579" mass="59924">MRQHRDPAGPASRVRDLWLLTVDERPRLAVALGLSASGAAVALCQPVVVNRIISALADGASVAPGLVWLLVGLMVTGAAITGTGDCVLAVLAERGALRVRRDYLASVLRLPMWWYTRHPVGDLVARSGSDVDTLKYALSSGFVDILGNGVLVVGATIALVVLDPLLTGVVLALVVASAAVVAVASPRIRRAVREAQDGVGRLGAAIQQSVTAMPIVRPYGGTAQAEARAAQAATGAYRAGVRAARMQAVVAPVSAVVAQGSMVALFLIGGWRVARGELTLADLLSFALFLSMLVTPATTVIGAVLGLQQALGSLDRVREVVDVPRAAGTDDDVAAPVRAGAVDLVLDDVGYRYPAATRTALEGVTLSIPAGSRVAVVGASGAGKSTLFALLLGHAVPCCGSIEARLPGEQTPHADLRHLVGYVDQSVHVMPGTVRENVTAGRPDTPDQVVWDALDRVGLRDTVERLPGRLDAEVGEGGAHLSGGERQRVAIARALAGERPVLLLDEPSSGLDQDSECRVLAAVDAVARGVTVVTVAHRRSTIRSADRVLVLAGGRLVADGTPAEVAHALPHDRFALPEV</sequence>
<dbReference type="Proteomes" id="UP000269289">
    <property type="component" value="Unassembled WGS sequence"/>
</dbReference>
<reference evidence="10 11" key="1">
    <citation type="submission" date="2018-10" db="EMBL/GenBank/DDBJ databases">
        <title>Isolation, diversity and antifungal activity of actinobacteria from wheat.</title>
        <authorList>
            <person name="Han C."/>
        </authorList>
    </citation>
    <scope>NUCLEOTIDE SEQUENCE [LARGE SCALE GENOMIC DNA]</scope>
    <source>
        <strain evidence="10 11">NEAU-YY56</strain>
    </source>
</reference>
<evidence type="ECO:0000313" key="11">
    <source>
        <dbReference type="Proteomes" id="UP000269289"/>
    </source>
</evidence>
<evidence type="ECO:0000256" key="1">
    <source>
        <dbReference type="ARBA" id="ARBA00004651"/>
    </source>
</evidence>
<dbReference type="InterPro" id="IPR003593">
    <property type="entry name" value="AAA+_ATPase"/>
</dbReference>
<feature type="transmembrane region" description="Helical" evidence="7">
    <location>
        <begin position="283"/>
        <end position="307"/>
    </location>
</feature>
<evidence type="ECO:0000256" key="4">
    <source>
        <dbReference type="ARBA" id="ARBA00022840"/>
    </source>
</evidence>
<evidence type="ECO:0000313" key="10">
    <source>
        <dbReference type="EMBL" id="RMI12955.1"/>
    </source>
</evidence>
<keyword evidence="11" id="KW-1185">Reference proteome</keyword>
<dbReference type="GO" id="GO:0005524">
    <property type="term" value="F:ATP binding"/>
    <property type="evidence" value="ECO:0007669"/>
    <property type="project" value="UniProtKB-KW"/>
</dbReference>
<dbReference type="Gene3D" id="1.20.1560.10">
    <property type="entry name" value="ABC transporter type 1, transmembrane domain"/>
    <property type="match status" value="1"/>
</dbReference>
<dbReference type="PROSITE" id="PS00211">
    <property type="entry name" value="ABC_TRANSPORTER_1"/>
    <property type="match status" value="1"/>
</dbReference>
<dbReference type="InterPro" id="IPR003439">
    <property type="entry name" value="ABC_transporter-like_ATP-bd"/>
</dbReference>
<proteinExistence type="predicted"/>
<feature type="domain" description="ABC transporter" evidence="8">
    <location>
        <begin position="344"/>
        <end position="578"/>
    </location>
</feature>
<feature type="domain" description="ABC transmembrane type-1" evidence="9">
    <location>
        <begin position="29"/>
        <end position="309"/>
    </location>
</feature>
<gene>
    <name evidence="10" type="ORF">EBM89_06340</name>
</gene>
<dbReference type="CDD" id="cd18551">
    <property type="entry name" value="ABC_6TM_LmrA_like"/>
    <property type="match status" value="1"/>
</dbReference>
<name>A0A3M2JQE1_9CELL</name>
<feature type="transmembrane region" description="Helical" evidence="7">
    <location>
        <begin position="68"/>
        <end position="91"/>
    </location>
</feature>
<dbReference type="InterPro" id="IPR011527">
    <property type="entry name" value="ABC1_TM_dom"/>
</dbReference>
<dbReference type="OrthoDB" id="9806127at2"/>
<dbReference type="InterPro" id="IPR027417">
    <property type="entry name" value="P-loop_NTPase"/>
</dbReference>
<feature type="transmembrane region" description="Helical" evidence="7">
    <location>
        <begin position="28"/>
        <end position="48"/>
    </location>
</feature>
<dbReference type="PANTHER" id="PTHR43394">
    <property type="entry name" value="ATP-DEPENDENT PERMEASE MDL1, MITOCHONDRIAL"/>
    <property type="match status" value="1"/>
</dbReference>
<dbReference type="RefSeq" id="WP_122148613.1">
    <property type="nucleotide sequence ID" value="NZ_RFFI01000025.1"/>
</dbReference>
<dbReference type="SMART" id="SM00382">
    <property type="entry name" value="AAA"/>
    <property type="match status" value="1"/>
</dbReference>
<keyword evidence="3" id="KW-0547">Nucleotide-binding</keyword>
<dbReference type="GO" id="GO:0005886">
    <property type="term" value="C:plasma membrane"/>
    <property type="evidence" value="ECO:0007669"/>
    <property type="project" value="UniProtKB-SubCell"/>
</dbReference>
<dbReference type="Pfam" id="PF00664">
    <property type="entry name" value="ABC_membrane"/>
    <property type="match status" value="1"/>
</dbReference>
<evidence type="ECO:0000256" key="5">
    <source>
        <dbReference type="ARBA" id="ARBA00022989"/>
    </source>
</evidence>
<dbReference type="InterPro" id="IPR036640">
    <property type="entry name" value="ABC1_TM_sf"/>
</dbReference>
<protein>
    <submittedName>
        <fullName evidence="10">ABC transporter ATP-binding protein</fullName>
    </submittedName>
</protein>
<comment type="caution">
    <text evidence="10">The sequence shown here is derived from an EMBL/GenBank/DDBJ whole genome shotgun (WGS) entry which is preliminary data.</text>
</comment>
<evidence type="ECO:0000259" key="9">
    <source>
        <dbReference type="PROSITE" id="PS50929"/>
    </source>
</evidence>
<dbReference type="SUPFAM" id="SSF52540">
    <property type="entry name" value="P-loop containing nucleoside triphosphate hydrolases"/>
    <property type="match status" value="1"/>
</dbReference>
<dbReference type="Pfam" id="PF00005">
    <property type="entry name" value="ABC_tran"/>
    <property type="match status" value="1"/>
</dbReference>
<dbReference type="InterPro" id="IPR017871">
    <property type="entry name" value="ABC_transporter-like_CS"/>
</dbReference>
<dbReference type="PROSITE" id="PS50893">
    <property type="entry name" value="ABC_TRANSPORTER_2"/>
    <property type="match status" value="1"/>
</dbReference>
<evidence type="ECO:0000256" key="3">
    <source>
        <dbReference type="ARBA" id="ARBA00022741"/>
    </source>
</evidence>
<dbReference type="GO" id="GO:0016887">
    <property type="term" value="F:ATP hydrolysis activity"/>
    <property type="evidence" value="ECO:0007669"/>
    <property type="project" value="InterPro"/>
</dbReference>
<evidence type="ECO:0000256" key="6">
    <source>
        <dbReference type="ARBA" id="ARBA00023136"/>
    </source>
</evidence>
<dbReference type="Gene3D" id="3.40.50.300">
    <property type="entry name" value="P-loop containing nucleotide triphosphate hydrolases"/>
    <property type="match status" value="1"/>
</dbReference>
<comment type="subcellular location">
    <subcellularLocation>
        <location evidence="1">Cell membrane</location>
        <topology evidence="1">Multi-pass membrane protein</topology>
    </subcellularLocation>
</comment>
<dbReference type="PROSITE" id="PS50929">
    <property type="entry name" value="ABC_TM1F"/>
    <property type="match status" value="1"/>
</dbReference>
<evidence type="ECO:0000256" key="7">
    <source>
        <dbReference type="SAM" id="Phobius"/>
    </source>
</evidence>
<dbReference type="InterPro" id="IPR039421">
    <property type="entry name" value="Type_1_exporter"/>
</dbReference>
<keyword evidence="5 7" id="KW-1133">Transmembrane helix</keyword>